<dbReference type="Pfam" id="PF01380">
    <property type="entry name" value="SIS"/>
    <property type="match status" value="1"/>
</dbReference>
<reference evidence="3" key="1">
    <citation type="submission" date="2022-07" db="EMBL/GenBank/DDBJ databases">
        <title>Phylogenomic reconstructions and comparative analyses of Kickxellomycotina fungi.</title>
        <authorList>
            <person name="Reynolds N.K."/>
            <person name="Stajich J.E."/>
            <person name="Barry K."/>
            <person name="Grigoriev I.V."/>
            <person name="Crous P."/>
            <person name="Smith M.E."/>
        </authorList>
    </citation>
    <scope>NUCLEOTIDE SEQUENCE</scope>
    <source>
        <strain evidence="3">BCRC 34381</strain>
    </source>
</reference>
<dbReference type="AlphaFoldDB" id="A0A9W7Y6R0"/>
<dbReference type="Gene3D" id="3.40.50.10490">
    <property type="entry name" value="Glucose-6-phosphate isomerase like protein, domain 1"/>
    <property type="match status" value="1"/>
</dbReference>
<proteinExistence type="predicted"/>
<evidence type="ECO:0000259" key="2">
    <source>
        <dbReference type="PROSITE" id="PS51464"/>
    </source>
</evidence>
<feature type="domain" description="SIS" evidence="2">
    <location>
        <begin position="45"/>
        <end position="197"/>
    </location>
</feature>
<dbReference type="PROSITE" id="PS51464">
    <property type="entry name" value="SIS"/>
    <property type="match status" value="1"/>
</dbReference>
<accession>A0A9W7Y6R0</accession>
<dbReference type="CDD" id="cd05014">
    <property type="entry name" value="SIS_Kpsf"/>
    <property type="match status" value="1"/>
</dbReference>
<dbReference type="GO" id="GO:0097367">
    <property type="term" value="F:carbohydrate derivative binding"/>
    <property type="evidence" value="ECO:0007669"/>
    <property type="project" value="InterPro"/>
</dbReference>
<dbReference type="SUPFAM" id="SSF53697">
    <property type="entry name" value="SIS domain"/>
    <property type="match status" value="1"/>
</dbReference>
<comment type="caution">
    <text evidence="3">The sequence shown here is derived from an EMBL/GenBank/DDBJ whole genome shotgun (WGS) entry which is preliminary data.</text>
</comment>
<feature type="compositionally biased region" description="Low complexity" evidence="1">
    <location>
        <begin position="219"/>
        <end position="233"/>
    </location>
</feature>
<dbReference type="PANTHER" id="PTHR38418">
    <property type="entry name" value="SUGAR ISOMERASE, KPSF/GUTQ (AFU_ORTHOLOGUE AFUA_6G08860)"/>
    <property type="match status" value="1"/>
</dbReference>
<feature type="compositionally biased region" description="Acidic residues" evidence="1">
    <location>
        <begin position="237"/>
        <end position="255"/>
    </location>
</feature>
<name>A0A9W7Y6R0_9FUNG</name>
<dbReference type="GO" id="GO:1901135">
    <property type="term" value="P:carbohydrate derivative metabolic process"/>
    <property type="evidence" value="ECO:0007669"/>
    <property type="project" value="InterPro"/>
</dbReference>
<evidence type="ECO:0000256" key="1">
    <source>
        <dbReference type="SAM" id="MobiDB-lite"/>
    </source>
</evidence>
<dbReference type="OrthoDB" id="1872003at2759"/>
<dbReference type="InterPro" id="IPR001347">
    <property type="entry name" value="SIS_dom"/>
</dbReference>
<dbReference type="PANTHER" id="PTHR38418:SF2">
    <property type="entry name" value="SUGAR ISOMERASE, KPSF_GUTQ (AFU_ORTHOLOGUE AFUA_6G08860)"/>
    <property type="match status" value="1"/>
</dbReference>
<dbReference type="InterPro" id="IPR046348">
    <property type="entry name" value="SIS_dom_sf"/>
</dbReference>
<organism evidence="3 4">
    <name type="scientific">Coemansia biformis</name>
    <dbReference type="NCBI Taxonomy" id="1286918"/>
    <lineage>
        <taxon>Eukaryota</taxon>
        <taxon>Fungi</taxon>
        <taxon>Fungi incertae sedis</taxon>
        <taxon>Zoopagomycota</taxon>
        <taxon>Kickxellomycotina</taxon>
        <taxon>Kickxellomycetes</taxon>
        <taxon>Kickxellales</taxon>
        <taxon>Kickxellaceae</taxon>
        <taxon>Coemansia</taxon>
    </lineage>
</organism>
<evidence type="ECO:0000313" key="3">
    <source>
        <dbReference type="EMBL" id="KAJ1729805.1"/>
    </source>
</evidence>
<keyword evidence="4" id="KW-1185">Reference proteome</keyword>
<gene>
    <name evidence="3" type="ORF">LPJ61_003347</name>
</gene>
<dbReference type="Proteomes" id="UP001143981">
    <property type="component" value="Unassembled WGS sequence"/>
</dbReference>
<protein>
    <recommendedName>
        <fullName evidence="2">SIS domain-containing protein</fullName>
    </recommendedName>
</protein>
<dbReference type="EMBL" id="JANBOI010000549">
    <property type="protein sequence ID" value="KAJ1729805.1"/>
    <property type="molecule type" value="Genomic_DNA"/>
</dbReference>
<dbReference type="InterPro" id="IPR035474">
    <property type="entry name" value="SIS_Kpsf"/>
</dbReference>
<feature type="region of interest" description="Disordered" evidence="1">
    <location>
        <begin position="203"/>
        <end position="255"/>
    </location>
</feature>
<sequence length="255" mass="27335">MALPTTDGLGHAIEAVADALDMVSLAVRQHADLLRRDPRALQPALEILLATVDTLRSKVVVTGIGKSFLIGKKLAATLTSVGTHAISLHATEALHGDMGIIGPGDCVLALSYSGETEEVVRLVSILRAMQRRQMSSVRLIGMGRSRHTPLGELCDAWIGCPVGAELSRDVCAPTVSSSLMLAIGDAIAIMLMNHRRFDSTDFARNHPGGHLGRASRRISQPQLQQLSTPPLSTFGCGDDDDDDYDDDDDCCPMRE</sequence>
<evidence type="ECO:0000313" key="4">
    <source>
        <dbReference type="Proteomes" id="UP001143981"/>
    </source>
</evidence>